<comment type="similarity">
    <text evidence="1">Belongs to the ARG7 family.</text>
</comment>
<dbReference type="EMBL" id="GL377568">
    <property type="protein sequence ID" value="EFJ35497.1"/>
    <property type="molecule type" value="Genomic_DNA"/>
</dbReference>
<evidence type="ECO:0000256" key="1">
    <source>
        <dbReference type="ARBA" id="ARBA00006974"/>
    </source>
</evidence>
<dbReference type="InParanoid" id="D8QXW3"/>
<dbReference type="FunCoup" id="D8QXW3">
    <property type="interactions" value="15"/>
</dbReference>
<dbReference type="AlphaFoldDB" id="D8QXW3"/>
<organism evidence="3">
    <name type="scientific">Selaginella moellendorffii</name>
    <name type="common">Spikemoss</name>
    <dbReference type="NCBI Taxonomy" id="88036"/>
    <lineage>
        <taxon>Eukaryota</taxon>
        <taxon>Viridiplantae</taxon>
        <taxon>Streptophyta</taxon>
        <taxon>Embryophyta</taxon>
        <taxon>Tracheophyta</taxon>
        <taxon>Lycopodiopsida</taxon>
        <taxon>Selaginellales</taxon>
        <taxon>Selaginellaceae</taxon>
        <taxon>Selaginella</taxon>
    </lineage>
</organism>
<dbReference type="Gramene" id="EFJ35497">
    <property type="protein sequence ID" value="EFJ35497"/>
    <property type="gene ID" value="SELMODRAFT_79615"/>
</dbReference>
<dbReference type="OMA" id="CEIVMFE"/>
<evidence type="ECO:0000313" key="3">
    <source>
        <dbReference type="Proteomes" id="UP000001514"/>
    </source>
</evidence>
<dbReference type="Proteomes" id="UP000001514">
    <property type="component" value="Unassembled WGS sequence"/>
</dbReference>
<protein>
    <recommendedName>
        <fullName evidence="4">SAUR family protein</fullName>
    </recommendedName>
</protein>
<dbReference type="Pfam" id="PF02519">
    <property type="entry name" value="Auxin_inducible"/>
    <property type="match status" value="1"/>
</dbReference>
<keyword evidence="3" id="KW-1185">Reference proteome</keyword>
<dbReference type="GO" id="GO:0009733">
    <property type="term" value="P:response to auxin"/>
    <property type="evidence" value="ECO:0007669"/>
    <property type="project" value="InterPro"/>
</dbReference>
<dbReference type="PANTHER" id="PTHR31374:SF419">
    <property type="entry name" value="SAUR FAMILY PROTEIN"/>
    <property type="match status" value="1"/>
</dbReference>
<gene>
    <name evidence="2" type="ORF">SELMODRAFT_79615</name>
</gene>
<name>D8QXW3_SELML</name>
<dbReference type="KEGG" id="smo:SELMODRAFT_79615"/>
<accession>D8QXW3</accession>
<sequence length="95" mass="10852">MISHKLPYEGTFVVYVGKERRRYVLGEHYLQMPLFRSLLDKSKPNSTSGEQQDAGDCGLFVPCEIVMFEHLLWMLDSGNGNSIGAVEELVEFYAY</sequence>
<proteinExistence type="inferred from homology"/>
<reference evidence="2 3" key="1">
    <citation type="journal article" date="2011" name="Science">
        <title>The Selaginella genome identifies genetic changes associated with the evolution of vascular plants.</title>
        <authorList>
            <person name="Banks J.A."/>
            <person name="Nishiyama T."/>
            <person name="Hasebe M."/>
            <person name="Bowman J.L."/>
            <person name="Gribskov M."/>
            <person name="dePamphilis C."/>
            <person name="Albert V.A."/>
            <person name="Aono N."/>
            <person name="Aoyama T."/>
            <person name="Ambrose B.A."/>
            <person name="Ashton N.W."/>
            <person name="Axtell M.J."/>
            <person name="Barker E."/>
            <person name="Barker M.S."/>
            <person name="Bennetzen J.L."/>
            <person name="Bonawitz N.D."/>
            <person name="Chapple C."/>
            <person name="Cheng C."/>
            <person name="Correa L.G."/>
            <person name="Dacre M."/>
            <person name="DeBarry J."/>
            <person name="Dreyer I."/>
            <person name="Elias M."/>
            <person name="Engstrom E.M."/>
            <person name="Estelle M."/>
            <person name="Feng L."/>
            <person name="Finet C."/>
            <person name="Floyd S.K."/>
            <person name="Frommer W.B."/>
            <person name="Fujita T."/>
            <person name="Gramzow L."/>
            <person name="Gutensohn M."/>
            <person name="Harholt J."/>
            <person name="Hattori M."/>
            <person name="Heyl A."/>
            <person name="Hirai T."/>
            <person name="Hiwatashi Y."/>
            <person name="Ishikawa M."/>
            <person name="Iwata M."/>
            <person name="Karol K.G."/>
            <person name="Koehler B."/>
            <person name="Kolukisaoglu U."/>
            <person name="Kubo M."/>
            <person name="Kurata T."/>
            <person name="Lalonde S."/>
            <person name="Li K."/>
            <person name="Li Y."/>
            <person name="Litt A."/>
            <person name="Lyons E."/>
            <person name="Manning G."/>
            <person name="Maruyama T."/>
            <person name="Michael T.P."/>
            <person name="Mikami K."/>
            <person name="Miyazaki S."/>
            <person name="Morinaga S."/>
            <person name="Murata T."/>
            <person name="Mueller-Roeber B."/>
            <person name="Nelson D.R."/>
            <person name="Obara M."/>
            <person name="Oguri Y."/>
            <person name="Olmstead R.G."/>
            <person name="Onodera N."/>
            <person name="Petersen B.L."/>
            <person name="Pils B."/>
            <person name="Prigge M."/>
            <person name="Rensing S.A."/>
            <person name="Riano-Pachon D.M."/>
            <person name="Roberts A.W."/>
            <person name="Sato Y."/>
            <person name="Scheller H.V."/>
            <person name="Schulz B."/>
            <person name="Schulz C."/>
            <person name="Shakirov E.V."/>
            <person name="Shibagaki N."/>
            <person name="Shinohara N."/>
            <person name="Shippen D.E."/>
            <person name="Soerensen I."/>
            <person name="Sotooka R."/>
            <person name="Sugimoto N."/>
            <person name="Sugita M."/>
            <person name="Sumikawa N."/>
            <person name="Tanurdzic M."/>
            <person name="Theissen G."/>
            <person name="Ulvskov P."/>
            <person name="Wakazuki S."/>
            <person name="Weng J.K."/>
            <person name="Willats W.W."/>
            <person name="Wipf D."/>
            <person name="Wolf P.G."/>
            <person name="Yang L."/>
            <person name="Zimmer A.D."/>
            <person name="Zhu Q."/>
            <person name="Mitros T."/>
            <person name="Hellsten U."/>
            <person name="Loque D."/>
            <person name="Otillar R."/>
            <person name="Salamov A."/>
            <person name="Schmutz J."/>
            <person name="Shapiro H."/>
            <person name="Lindquist E."/>
            <person name="Lucas S."/>
            <person name="Rokhsar D."/>
            <person name="Grigoriev I.V."/>
        </authorList>
    </citation>
    <scope>NUCLEOTIDE SEQUENCE [LARGE SCALE GENOMIC DNA]</scope>
</reference>
<dbReference type="eggNOG" id="ENOG502S116">
    <property type="taxonomic scope" value="Eukaryota"/>
</dbReference>
<dbReference type="InterPro" id="IPR003676">
    <property type="entry name" value="SAUR_fam"/>
</dbReference>
<evidence type="ECO:0008006" key="4">
    <source>
        <dbReference type="Google" id="ProtNLM"/>
    </source>
</evidence>
<dbReference type="PANTHER" id="PTHR31374">
    <property type="entry name" value="AUXIN-INDUCED PROTEIN-LIKE-RELATED"/>
    <property type="match status" value="1"/>
</dbReference>
<evidence type="ECO:0000313" key="2">
    <source>
        <dbReference type="EMBL" id="EFJ35497.1"/>
    </source>
</evidence>
<dbReference type="HOGENOM" id="CLU_098106_6_1_1"/>